<evidence type="ECO:0000259" key="23">
    <source>
        <dbReference type="PROSITE" id="PS50927"/>
    </source>
</evidence>
<dbReference type="PIRSF" id="PIRSF000641">
    <property type="entry name" value="SRK"/>
    <property type="match status" value="1"/>
</dbReference>
<keyword evidence="15" id="KW-0325">Glycoprotein</keyword>
<organism evidence="24 25">
    <name type="scientific">Dendrobium thyrsiflorum</name>
    <name type="common">Pinecone-like raceme dendrobium</name>
    <name type="synonym">Orchid</name>
    <dbReference type="NCBI Taxonomy" id="117978"/>
    <lineage>
        <taxon>Eukaryota</taxon>
        <taxon>Viridiplantae</taxon>
        <taxon>Streptophyta</taxon>
        <taxon>Embryophyta</taxon>
        <taxon>Tracheophyta</taxon>
        <taxon>Spermatophyta</taxon>
        <taxon>Magnoliopsida</taxon>
        <taxon>Liliopsida</taxon>
        <taxon>Asparagales</taxon>
        <taxon>Orchidaceae</taxon>
        <taxon>Epidendroideae</taxon>
        <taxon>Malaxideae</taxon>
        <taxon>Dendrobiinae</taxon>
        <taxon>Dendrobium</taxon>
    </lineage>
</organism>
<dbReference type="GO" id="GO:0004674">
    <property type="term" value="F:protein serine/threonine kinase activity"/>
    <property type="evidence" value="ECO:0007669"/>
    <property type="project" value="UniProtKB-KW"/>
</dbReference>
<dbReference type="Gene3D" id="3.30.200.20">
    <property type="entry name" value="Phosphorylase Kinase, domain 1"/>
    <property type="match status" value="1"/>
</dbReference>
<protein>
    <recommendedName>
        <fullName evidence="18">Receptor-like serine/threonine-protein kinase</fullName>
        <ecNumber evidence="18">2.7.11.1</ecNumber>
    </recommendedName>
</protein>
<comment type="catalytic activity">
    <reaction evidence="16 18">
        <text>L-threonyl-[protein] + ATP = O-phospho-L-threonyl-[protein] + ADP + H(+)</text>
        <dbReference type="Rhea" id="RHEA:46608"/>
        <dbReference type="Rhea" id="RHEA-COMP:11060"/>
        <dbReference type="Rhea" id="RHEA-COMP:11605"/>
        <dbReference type="ChEBI" id="CHEBI:15378"/>
        <dbReference type="ChEBI" id="CHEBI:30013"/>
        <dbReference type="ChEBI" id="CHEBI:30616"/>
        <dbReference type="ChEBI" id="CHEBI:61977"/>
        <dbReference type="ChEBI" id="CHEBI:456216"/>
        <dbReference type="EC" id="2.7.11.1"/>
    </reaction>
</comment>
<evidence type="ECO:0000256" key="16">
    <source>
        <dbReference type="ARBA" id="ARBA00047899"/>
    </source>
</evidence>
<evidence type="ECO:0000256" key="4">
    <source>
        <dbReference type="ARBA" id="ARBA00022679"/>
    </source>
</evidence>
<dbReference type="SMART" id="SM00108">
    <property type="entry name" value="B_lectin"/>
    <property type="match status" value="1"/>
</dbReference>
<dbReference type="Gene3D" id="1.10.510.10">
    <property type="entry name" value="Transferase(Phosphotransferase) domain 1"/>
    <property type="match status" value="1"/>
</dbReference>
<keyword evidence="9 18" id="KW-0418">Kinase</keyword>
<dbReference type="SMART" id="SM00220">
    <property type="entry name" value="S_TKc"/>
    <property type="match status" value="1"/>
</dbReference>
<dbReference type="FunFam" id="2.90.10.30:FF:000001">
    <property type="entry name" value="Serine/threonine-protein kinase"/>
    <property type="match status" value="1"/>
</dbReference>
<dbReference type="PROSITE" id="PS00107">
    <property type="entry name" value="PROTEIN_KINASE_ATP"/>
    <property type="match status" value="1"/>
</dbReference>
<evidence type="ECO:0000313" key="24">
    <source>
        <dbReference type="EMBL" id="KAL0924279.1"/>
    </source>
</evidence>
<dbReference type="Pfam" id="PF01453">
    <property type="entry name" value="B_lectin"/>
    <property type="match status" value="1"/>
</dbReference>
<evidence type="ECO:0000256" key="6">
    <source>
        <dbReference type="ARBA" id="ARBA00022729"/>
    </source>
</evidence>
<name>A0ABD0VGL1_DENTH</name>
<feature type="signal peptide" evidence="21">
    <location>
        <begin position="1"/>
        <end position="25"/>
    </location>
</feature>
<evidence type="ECO:0000256" key="19">
    <source>
        <dbReference type="PROSITE-ProRule" id="PRU10141"/>
    </source>
</evidence>
<evidence type="ECO:0000256" key="13">
    <source>
        <dbReference type="ARBA" id="ARBA00023157"/>
    </source>
</evidence>
<dbReference type="InterPro" id="IPR011009">
    <property type="entry name" value="Kinase-like_dom_sf"/>
</dbReference>
<evidence type="ECO:0000256" key="15">
    <source>
        <dbReference type="ARBA" id="ARBA00023180"/>
    </source>
</evidence>
<dbReference type="GO" id="GO:0030246">
    <property type="term" value="F:carbohydrate binding"/>
    <property type="evidence" value="ECO:0007669"/>
    <property type="project" value="UniProtKB-KW"/>
</dbReference>
<dbReference type="PROSITE" id="PS50011">
    <property type="entry name" value="PROTEIN_KINASE_DOM"/>
    <property type="match status" value="1"/>
</dbReference>
<dbReference type="SUPFAM" id="SSF51110">
    <property type="entry name" value="alpha-D-mannose-specific plant lectins"/>
    <property type="match status" value="1"/>
</dbReference>
<dbReference type="GO" id="GO:0016020">
    <property type="term" value="C:membrane"/>
    <property type="evidence" value="ECO:0007669"/>
    <property type="project" value="UniProtKB-SubCell"/>
</dbReference>
<evidence type="ECO:0000256" key="20">
    <source>
        <dbReference type="SAM" id="Phobius"/>
    </source>
</evidence>
<feature type="transmembrane region" description="Helical" evidence="20">
    <location>
        <begin position="426"/>
        <end position="452"/>
    </location>
</feature>
<evidence type="ECO:0000256" key="17">
    <source>
        <dbReference type="ARBA" id="ARBA00048679"/>
    </source>
</evidence>
<accession>A0ABD0VGL1</accession>
<comment type="catalytic activity">
    <reaction evidence="17 18">
        <text>L-seryl-[protein] + ATP = O-phospho-L-seryl-[protein] + ADP + H(+)</text>
        <dbReference type="Rhea" id="RHEA:17989"/>
        <dbReference type="Rhea" id="RHEA-COMP:9863"/>
        <dbReference type="Rhea" id="RHEA-COMP:11604"/>
        <dbReference type="ChEBI" id="CHEBI:15378"/>
        <dbReference type="ChEBI" id="CHEBI:29999"/>
        <dbReference type="ChEBI" id="CHEBI:30616"/>
        <dbReference type="ChEBI" id="CHEBI:83421"/>
        <dbReference type="ChEBI" id="CHEBI:456216"/>
        <dbReference type="EC" id="2.7.11.1"/>
    </reaction>
</comment>
<keyword evidence="10 18" id="KW-0067">ATP-binding</keyword>
<gene>
    <name evidence="24" type="ORF">M5K25_005095</name>
</gene>
<keyword evidence="11 20" id="KW-1133">Transmembrane helix</keyword>
<evidence type="ECO:0000259" key="22">
    <source>
        <dbReference type="PROSITE" id="PS50011"/>
    </source>
</evidence>
<evidence type="ECO:0000313" key="25">
    <source>
        <dbReference type="Proteomes" id="UP001552299"/>
    </source>
</evidence>
<dbReference type="FunFam" id="3.30.200.20:FF:000059">
    <property type="entry name" value="S-receptor-like serine/threonine-protein kinase"/>
    <property type="match status" value="1"/>
</dbReference>
<comment type="similarity">
    <text evidence="18">Belongs to the protein kinase superfamily. Ser/Thr protein kinase family.</text>
</comment>
<evidence type="ECO:0000256" key="8">
    <source>
        <dbReference type="ARBA" id="ARBA00022741"/>
    </source>
</evidence>
<dbReference type="GO" id="GO:0005524">
    <property type="term" value="F:ATP binding"/>
    <property type="evidence" value="ECO:0007669"/>
    <property type="project" value="UniProtKB-UniRule"/>
</dbReference>
<keyword evidence="25" id="KW-1185">Reference proteome</keyword>
<feature type="chain" id="PRO_5044882530" description="Receptor-like serine/threonine-protein kinase" evidence="21">
    <location>
        <begin position="26"/>
        <end position="775"/>
    </location>
</feature>
<dbReference type="InterPro" id="IPR024171">
    <property type="entry name" value="SRK-like_kinase"/>
</dbReference>
<feature type="domain" description="Protein kinase" evidence="22">
    <location>
        <begin position="485"/>
        <end position="771"/>
    </location>
</feature>
<keyword evidence="8 18" id="KW-0547">Nucleotide-binding</keyword>
<comment type="subcellular location">
    <subcellularLocation>
        <location evidence="1">Membrane</location>
        <topology evidence="1">Single-pass type I membrane protein</topology>
    </subcellularLocation>
</comment>
<dbReference type="InterPro" id="IPR000719">
    <property type="entry name" value="Prot_kinase_dom"/>
</dbReference>
<evidence type="ECO:0000256" key="3">
    <source>
        <dbReference type="ARBA" id="ARBA00022536"/>
    </source>
</evidence>
<feature type="domain" description="Bulb-type lectin" evidence="23">
    <location>
        <begin position="34"/>
        <end position="154"/>
    </location>
</feature>
<dbReference type="AlphaFoldDB" id="A0ABD0VGL1"/>
<dbReference type="FunFam" id="2.90.10.10:FF:000013">
    <property type="entry name" value="G-type lectin S-receptor-like serine/threonine-protein kinase LECRK1"/>
    <property type="match status" value="1"/>
</dbReference>
<proteinExistence type="inferred from homology"/>
<dbReference type="InterPro" id="IPR001480">
    <property type="entry name" value="Bulb-type_lectin_dom"/>
</dbReference>
<dbReference type="CDD" id="cd14066">
    <property type="entry name" value="STKc_IRAK"/>
    <property type="match status" value="1"/>
</dbReference>
<dbReference type="Pfam" id="PF00069">
    <property type="entry name" value="Pkinase"/>
    <property type="match status" value="1"/>
</dbReference>
<dbReference type="InterPro" id="IPR017441">
    <property type="entry name" value="Protein_kinase_ATP_BS"/>
</dbReference>
<evidence type="ECO:0000256" key="1">
    <source>
        <dbReference type="ARBA" id="ARBA00004479"/>
    </source>
</evidence>
<dbReference type="EC" id="2.7.11.1" evidence="18"/>
<dbReference type="SUPFAM" id="SSF56112">
    <property type="entry name" value="Protein kinase-like (PK-like)"/>
    <property type="match status" value="1"/>
</dbReference>
<keyword evidence="4 18" id="KW-0808">Transferase</keyword>
<dbReference type="EMBL" id="JANQDX010000005">
    <property type="protein sequence ID" value="KAL0924279.1"/>
    <property type="molecule type" value="Genomic_DNA"/>
</dbReference>
<evidence type="ECO:0000256" key="10">
    <source>
        <dbReference type="ARBA" id="ARBA00022840"/>
    </source>
</evidence>
<evidence type="ECO:0000256" key="9">
    <source>
        <dbReference type="ARBA" id="ARBA00022777"/>
    </source>
</evidence>
<dbReference type="Proteomes" id="UP001552299">
    <property type="component" value="Unassembled WGS sequence"/>
</dbReference>
<keyword evidence="14" id="KW-0675">Receptor</keyword>
<keyword evidence="12 20" id="KW-0472">Membrane</keyword>
<evidence type="ECO:0000256" key="11">
    <source>
        <dbReference type="ARBA" id="ARBA00022989"/>
    </source>
</evidence>
<feature type="binding site" evidence="19">
    <location>
        <position position="516"/>
    </location>
    <ligand>
        <name>ATP</name>
        <dbReference type="ChEBI" id="CHEBI:30616"/>
    </ligand>
</feature>
<dbReference type="PROSITE" id="PS00108">
    <property type="entry name" value="PROTEIN_KINASE_ST"/>
    <property type="match status" value="1"/>
</dbReference>
<evidence type="ECO:0000256" key="14">
    <source>
        <dbReference type="ARBA" id="ARBA00023170"/>
    </source>
</evidence>
<keyword evidence="7" id="KW-0430">Lectin</keyword>
<evidence type="ECO:0000256" key="12">
    <source>
        <dbReference type="ARBA" id="ARBA00023136"/>
    </source>
</evidence>
<keyword evidence="5 20" id="KW-0812">Transmembrane</keyword>
<dbReference type="Gene3D" id="2.90.10.10">
    <property type="entry name" value="Bulb-type lectin domain"/>
    <property type="match status" value="1"/>
</dbReference>
<dbReference type="GO" id="GO:0051707">
    <property type="term" value="P:response to other organism"/>
    <property type="evidence" value="ECO:0007669"/>
    <property type="project" value="UniProtKB-ARBA"/>
</dbReference>
<reference evidence="24 25" key="1">
    <citation type="journal article" date="2024" name="Plant Biotechnol. J.">
        <title>Dendrobium thyrsiflorum genome and its molecular insights into genes involved in important horticultural traits.</title>
        <authorList>
            <person name="Chen B."/>
            <person name="Wang J.Y."/>
            <person name="Zheng P.J."/>
            <person name="Li K.L."/>
            <person name="Liang Y.M."/>
            <person name="Chen X.F."/>
            <person name="Zhang C."/>
            <person name="Zhao X."/>
            <person name="He X."/>
            <person name="Zhang G.Q."/>
            <person name="Liu Z.J."/>
            <person name="Xu Q."/>
        </authorList>
    </citation>
    <scope>NUCLEOTIDE SEQUENCE [LARGE SCALE GENOMIC DNA]</scope>
    <source>
        <strain evidence="24">GZMU011</strain>
    </source>
</reference>
<evidence type="ECO:0000256" key="5">
    <source>
        <dbReference type="ARBA" id="ARBA00022692"/>
    </source>
</evidence>
<dbReference type="InterPro" id="IPR008271">
    <property type="entry name" value="Ser/Thr_kinase_AS"/>
</dbReference>
<dbReference type="PANTHER" id="PTHR47976">
    <property type="entry name" value="G-TYPE LECTIN S-RECEPTOR-LIKE SERINE/THREONINE-PROTEIN KINASE SD2-5"/>
    <property type="match status" value="1"/>
</dbReference>
<sequence length="775" mass="86824">MDATSATLLLHIILLFFILPFASSAQSSPNITLGSSLSPQPNSSSIWALSPSGDFAFGFLPLEQGLFLLAIWFAKLPSNTVVWSANTDDNAAVVQEGSRVELMSSGRLSLLNNTGQEVWFADPGSNIVTNGAMLDTGNLVLTSDSTTYAWQSFDNPTDTILPTQMIRQGGKLSSRHSSKLNDYSNGRFQLRLLQDGNLVLNTIGYEQYWIRDNTYQVTDDRVFFNPNYGVMVVENNTNLYYVTTTNFSSVANLYQRATLDFDGVFRQYIYNRPGTNTNDSSQNSWLAMDFVPRNICNDLTMSNGGSGACGFNSYCSINGDKPSCLCPDHYSPLDPDDIINQGCRPDFVAPSCEQYDPADFEMVEKHNVDWPNEDYELLASMEEDGCKKACLEDCRCSVAVFGIGNCWKKKMPMSNGRIDPNNGRIVIFKITILGGSMLINFIAIASVILLILSKRRRVAEMKTESKAIKSNLHAFSYMTLEKATDKFKEELGKGSFGSVYKGVLISLGEVPVAVKKLNGMSHQGEKEFIAELTIIGRTHHRNLVQLIGFCDEGSHRLLVYEFMSNGTLASYLFQTEKPRWEKRVQIAYGVARGLSYLHDECNNQIIHCDIKPQNILLDEHLTAKISDFGLAKLLMIDQTKTKTSIRGTKGYVAPEWFKDKPITSKVDVYSFGVVLLEIVCCRKNVENDFVDDERIILTDWAYECYTKRKLEVLVQYDEDAITDHRRLERFVAVAIWCIQEEPSMRPSMKKVMQVLEGATEVPIPADPSSFISSIN</sequence>
<dbReference type="InterPro" id="IPR036426">
    <property type="entry name" value="Bulb-type_lectin_dom_sf"/>
</dbReference>
<evidence type="ECO:0000256" key="18">
    <source>
        <dbReference type="PIRNR" id="PIRNR000641"/>
    </source>
</evidence>
<dbReference type="FunFam" id="1.10.510.10:FF:000237">
    <property type="entry name" value="G-type lectin S-receptor-like serine/threonine-protein kinase"/>
    <property type="match status" value="1"/>
</dbReference>
<dbReference type="InterPro" id="IPR051343">
    <property type="entry name" value="G-type_lectin_kinases/EP1-like"/>
</dbReference>
<evidence type="ECO:0000256" key="7">
    <source>
        <dbReference type="ARBA" id="ARBA00022734"/>
    </source>
</evidence>
<dbReference type="PANTHER" id="PTHR47976:SF108">
    <property type="entry name" value="G-TYPE LECTIN S-RECEPTOR-LIKE SERINE_THREONINE-PROTEIN KINASE LECRK1"/>
    <property type="match status" value="1"/>
</dbReference>
<dbReference type="Gene3D" id="2.90.10.30">
    <property type="match status" value="1"/>
</dbReference>
<dbReference type="PROSITE" id="PS50927">
    <property type="entry name" value="BULB_LECTIN"/>
    <property type="match status" value="1"/>
</dbReference>
<evidence type="ECO:0000256" key="21">
    <source>
        <dbReference type="SAM" id="SignalP"/>
    </source>
</evidence>
<keyword evidence="13" id="KW-1015">Disulfide bond</keyword>
<evidence type="ECO:0000256" key="2">
    <source>
        <dbReference type="ARBA" id="ARBA00022527"/>
    </source>
</evidence>
<keyword evidence="2 18" id="KW-0723">Serine/threonine-protein kinase</keyword>
<keyword evidence="6 21" id="KW-0732">Signal</keyword>
<comment type="caution">
    <text evidence="24">The sequence shown here is derived from an EMBL/GenBank/DDBJ whole genome shotgun (WGS) entry which is preliminary data.</text>
</comment>
<keyword evidence="3" id="KW-0245">EGF-like domain</keyword>